<feature type="region of interest" description="Disordered" evidence="1">
    <location>
        <begin position="180"/>
        <end position="208"/>
    </location>
</feature>
<feature type="region of interest" description="Disordered" evidence="1">
    <location>
        <begin position="130"/>
        <end position="159"/>
    </location>
</feature>
<dbReference type="Proteomes" id="UP000821866">
    <property type="component" value="Chromosome 3"/>
</dbReference>
<dbReference type="PROSITE" id="PS50097">
    <property type="entry name" value="BTB"/>
    <property type="match status" value="1"/>
</dbReference>
<feature type="compositionally biased region" description="Low complexity" evidence="1">
    <location>
        <begin position="396"/>
        <end position="409"/>
    </location>
</feature>
<protein>
    <recommendedName>
        <fullName evidence="2">BTB domain-containing protein</fullName>
    </recommendedName>
</protein>
<dbReference type="AlphaFoldDB" id="A0A9J6E7R5"/>
<dbReference type="Gene3D" id="3.30.710.10">
    <property type="entry name" value="Potassium Channel Kv1.1, Chain A"/>
    <property type="match status" value="1"/>
</dbReference>
<keyword evidence="4" id="KW-1185">Reference proteome</keyword>
<reference evidence="3" key="2">
    <citation type="submission" date="2021-09" db="EMBL/GenBank/DDBJ databases">
        <authorList>
            <person name="Jia N."/>
            <person name="Wang J."/>
            <person name="Shi W."/>
            <person name="Du L."/>
            <person name="Sun Y."/>
            <person name="Zhan W."/>
            <person name="Jiang J."/>
            <person name="Wang Q."/>
            <person name="Zhang B."/>
            <person name="Ji P."/>
            <person name="Sakyi L.B."/>
            <person name="Cui X."/>
            <person name="Yuan T."/>
            <person name="Jiang B."/>
            <person name="Yang W."/>
            <person name="Lam T.T.-Y."/>
            <person name="Chang Q."/>
            <person name="Ding S."/>
            <person name="Wang X."/>
            <person name="Zhu J."/>
            <person name="Ruan X."/>
            <person name="Zhao L."/>
            <person name="Wei J."/>
            <person name="Que T."/>
            <person name="Du C."/>
            <person name="Cheng J."/>
            <person name="Dai P."/>
            <person name="Han X."/>
            <person name="Huang E."/>
            <person name="Gao Y."/>
            <person name="Liu J."/>
            <person name="Shao H."/>
            <person name="Ye R."/>
            <person name="Li L."/>
            <person name="Wei W."/>
            <person name="Wang X."/>
            <person name="Wang C."/>
            <person name="Huo Q."/>
            <person name="Li W."/>
            <person name="Guo W."/>
            <person name="Chen H."/>
            <person name="Chen S."/>
            <person name="Zhou L."/>
            <person name="Zhou L."/>
            <person name="Ni X."/>
            <person name="Tian J."/>
            <person name="Zhou Y."/>
            <person name="Sheng Y."/>
            <person name="Liu T."/>
            <person name="Pan Y."/>
            <person name="Xia L."/>
            <person name="Li J."/>
            <person name="Zhao F."/>
            <person name="Cao W."/>
        </authorList>
    </citation>
    <scope>NUCLEOTIDE SEQUENCE</scope>
    <source>
        <strain evidence="3">Rmic-2018</strain>
        <tissue evidence="3">Larvae</tissue>
    </source>
</reference>
<feature type="compositionally biased region" description="Basic and acidic residues" evidence="1">
    <location>
        <begin position="248"/>
        <end position="280"/>
    </location>
</feature>
<feature type="compositionally biased region" description="Basic residues" evidence="1">
    <location>
        <begin position="183"/>
        <end position="195"/>
    </location>
</feature>
<evidence type="ECO:0000259" key="2">
    <source>
        <dbReference type="PROSITE" id="PS50097"/>
    </source>
</evidence>
<evidence type="ECO:0000313" key="3">
    <source>
        <dbReference type="EMBL" id="KAH8030390.1"/>
    </source>
</evidence>
<dbReference type="Pfam" id="PF00651">
    <property type="entry name" value="BTB"/>
    <property type="match status" value="1"/>
</dbReference>
<feature type="domain" description="BTB" evidence="2">
    <location>
        <begin position="23"/>
        <end position="91"/>
    </location>
</feature>
<sequence>MATLCCWCTAHTWASLGDCSRDRDVIIRIEGDQIVEARSDQLRRVSRFFRQALTDDARVDGKFMIAISGISKDVLDTLLEYVETGTLNLYEHEVADVYFAAHKLQMPFVVHKCLQERPQAKLEALAISPSKAVPKSPQADGASASTQTGAAAAEVKDGSPVEAKVDQAMRQVLLQLLKDSRHQSRNHRYPHHQPLKKPSPQLKPKLRVNRYSQPQLLKRLKSMLSKKPEIKSPLLQQPTQEPGTTGIHEVKPEAKDAARVEVKPDKVEASATKSETEIPRILRIAPKPSRPQDEGGVADEISADARDDTYRAPSKKDKPGTSKDDQRVNAAPHGTAKASAVGQKPSEAAAGGQSKPGTPKDIEQKPGPITSVQTAVADGGPQVTAGPSKVISGSRATTPKTATGPKGTPVQGARTPGPETGSPGGDWSSDVTGTTSFGSTPDGCET</sequence>
<dbReference type="EMBL" id="JABSTU010000005">
    <property type="protein sequence ID" value="KAH8030390.1"/>
    <property type="molecule type" value="Genomic_DNA"/>
</dbReference>
<organism evidence="3 4">
    <name type="scientific">Rhipicephalus microplus</name>
    <name type="common">Cattle tick</name>
    <name type="synonym">Boophilus microplus</name>
    <dbReference type="NCBI Taxonomy" id="6941"/>
    <lineage>
        <taxon>Eukaryota</taxon>
        <taxon>Metazoa</taxon>
        <taxon>Ecdysozoa</taxon>
        <taxon>Arthropoda</taxon>
        <taxon>Chelicerata</taxon>
        <taxon>Arachnida</taxon>
        <taxon>Acari</taxon>
        <taxon>Parasitiformes</taxon>
        <taxon>Ixodida</taxon>
        <taxon>Ixodoidea</taxon>
        <taxon>Ixodidae</taxon>
        <taxon>Rhipicephalinae</taxon>
        <taxon>Rhipicephalus</taxon>
        <taxon>Boophilus</taxon>
    </lineage>
</organism>
<dbReference type="CDD" id="cd18186">
    <property type="entry name" value="BTB_POZ_ZBTB_KLHL-like"/>
    <property type="match status" value="1"/>
</dbReference>
<accession>A0A9J6E7R5</accession>
<feature type="region of interest" description="Disordered" evidence="1">
    <location>
        <begin position="229"/>
        <end position="446"/>
    </location>
</feature>
<comment type="caution">
    <text evidence="3">The sequence shown here is derived from an EMBL/GenBank/DDBJ whole genome shotgun (WGS) entry which is preliminary data.</text>
</comment>
<proteinExistence type="predicted"/>
<feature type="compositionally biased region" description="Polar residues" evidence="1">
    <location>
        <begin position="429"/>
        <end position="439"/>
    </location>
</feature>
<gene>
    <name evidence="3" type="ORF">HPB51_006822</name>
</gene>
<evidence type="ECO:0000313" key="4">
    <source>
        <dbReference type="Proteomes" id="UP000821866"/>
    </source>
</evidence>
<evidence type="ECO:0000256" key="1">
    <source>
        <dbReference type="SAM" id="MobiDB-lite"/>
    </source>
</evidence>
<reference evidence="3" key="1">
    <citation type="journal article" date="2020" name="Cell">
        <title>Large-Scale Comparative Analyses of Tick Genomes Elucidate Their Genetic Diversity and Vector Capacities.</title>
        <authorList>
            <consortium name="Tick Genome and Microbiome Consortium (TIGMIC)"/>
            <person name="Jia N."/>
            <person name="Wang J."/>
            <person name="Shi W."/>
            <person name="Du L."/>
            <person name="Sun Y."/>
            <person name="Zhan W."/>
            <person name="Jiang J.F."/>
            <person name="Wang Q."/>
            <person name="Zhang B."/>
            <person name="Ji P."/>
            <person name="Bell-Sakyi L."/>
            <person name="Cui X.M."/>
            <person name="Yuan T.T."/>
            <person name="Jiang B.G."/>
            <person name="Yang W.F."/>
            <person name="Lam T.T."/>
            <person name="Chang Q.C."/>
            <person name="Ding S.J."/>
            <person name="Wang X.J."/>
            <person name="Zhu J.G."/>
            <person name="Ruan X.D."/>
            <person name="Zhao L."/>
            <person name="Wei J.T."/>
            <person name="Ye R.Z."/>
            <person name="Que T.C."/>
            <person name="Du C.H."/>
            <person name="Zhou Y.H."/>
            <person name="Cheng J.X."/>
            <person name="Dai P.F."/>
            <person name="Guo W.B."/>
            <person name="Han X.H."/>
            <person name="Huang E.J."/>
            <person name="Li L.F."/>
            <person name="Wei W."/>
            <person name="Gao Y.C."/>
            <person name="Liu J.Z."/>
            <person name="Shao H.Z."/>
            <person name="Wang X."/>
            <person name="Wang C.C."/>
            <person name="Yang T.C."/>
            <person name="Huo Q.B."/>
            <person name="Li W."/>
            <person name="Chen H.Y."/>
            <person name="Chen S.E."/>
            <person name="Zhou L.G."/>
            <person name="Ni X.B."/>
            <person name="Tian J.H."/>
            <person name="Sheng Y."/>
            <person name="Liu T."/>
            <person name="Pan Y.S."/>
            <person name="Xia L.Y."/>
            <person name="Li J."/>
            <person name="Zhao F."/>
            <person name="Cao W.C."/>
        </authorList>
    </citation>
    <scope>NUCLEOTIDE SEQUENCE</scope>
    <source>
        <strain evidence="3">Rmic-2018</strain>
    </source>
</reference>
<dbReference type="SMART" id="SM00225">
    <property type="entry name" value="BTB"/>
    <property type="match status" value="1"/>
</dbReference>
<dbReference type="InterPro" id="IPR011333">
    <property type="entry name" value="SKP1/BTB/POZ_sf"/>
</dbReference>
<dbReference type="SUPFAM" id="SSF54695">
    <property type="entry name" value="POZ domain"/>
    <property type="match status" value="1"/>
</dbReference>
<feature type="compositionally biased region" description="Low complexity" evidence="1">
    <location>
        <begin position="139"/>
        <end position="153"/>
    </location>
</feature>
<feature type="compositionally biased region" description="Basic and acidic residues" evidence="1">
    <location>
        <begin position="303"/>
        <end position="327"/>
    </location>
</feature>
<feature type="compositionally biased region" description="Polar residues" evidence="1">
    <location>
        <begin position="234"/>
        <end position="243"/>
    </location>
</feature>
<name>A0A9J6E7R5_RHIMP</name>
<dbReference type="InterPro" id="IPR000210">
    <property type="entry name" value="BTB/POZ_dom"/>
</dbReference>